<dbReference type="Pfam" id="PF01753">
    <property type="entry name" value="zf-MYND"/>
    <property type="match status" value="1"/>
</dbReference>
<keyword evidence="7" id="KW-1185">Reference proteome</keyword>
<sequence length="270" mass="31546">MNTFYENYTWVAQALQCHLLQTLMRCQPFVERFGDADNAPHTLKGTFTAARKALDKIECLEVSGWIDSIPESDSLGLAWTQLKKAVASRWNTRYYHVSAQDNLECMNDECTRTGMYDSLMCCAGCYWVYYCSRKCQKASWLSHREECQDIRTKRRTSQPIPPSHRDLEFIREVVADDIQNHKIHIDALKKQFLKKHPSRKKKRFPLPLVLEMNYRDVPLEISVSSMEKYRYEHSWQYLLDESSLTGGAIVHLSLPWGPDDLEHLDLVYAE</sequence>
<name>A0A2H3AX99_9AGAR</name>
<protein>
    <recommendedName>
        <fullName evidence="5">MYND-type domain-containing protein</fullName>
    </recommendedName>
</protein>
<proteinExistence type="predicted"/>
<evidence type="ECO:0000259" key="5">
    <source>
        <dbReference type="PROSITE" id="PS50865"/>
    </source>
</evidence>
<dbReference type="SUPFAM" id="SSF144232">
    <property type="entry name" value="HIT/MYND zinc finger-like"/>
    <property type="match status" value="1"/>
</dbReference>
<organism evidence="6 7">
    <name type="scientific">Armillaria solidipes</name>
    <dbReference type="NCBI Taxonomy" id="1076256"/>
    <lineage>
        <taxon>Eukaryota</taxon>
        <taxon>Fungi</taxon>
        <taxon>Dikarya</taxon>
        <taxon>Basidiomycota</taxon>
        <taxon>Agaricomycotina</taxon>
        <taxon>Agaricomycetes</taxon>
        <taxon>Agaricomycetidae</taxon>
        <taxon>Agaricales</taxon>
        <taxon>Marasmiineae</taxon>
        <taxon>Physalacriaceae</taxon>
        <taxon>Armillaria</taxon>
    </lineage>
</organism>
<dbReference type="GO" id="GO:0008270">
    <property type="term" value="F:zinc ion binding"/>
    <property type="evidence" value="ECO:0007669"/>
    <property type="project" value="UniProtKB-KW"/>
</dbReference>
<evidence type="ECO:0000313" key="7">
    <source>
        <dbReference type="Proteomes" id="UP000218334"/>
    </source>
</evidence>
<reference evidence="7" key="1">
    <citation type="journal article" date="2017" name="Nat. Ecol. Evol.">
        <title>Genome expansion and lineage-specific genetic innovations in the forest pathogenic fungi Armillaria.</title>
        <authorList>
            <person name="Sipos G."/>
            <person name="Prasanna A.N."/>
            <person name="Walter M.C."/>
            <person name="O'Connor E."/>
            <person name="Balint B."/>
            <person name="Krizsan K."/>
            <person name="Kiss B."/>
            <person name="Hess J."/>
            <person name="Varga T."/>
            <person name="Slot J."/>
            <person name="Riley R."/>
            <person name="Boka B."/>
            <person name="Rigling D."/>
            <person name="Barry K."/>
            <person name="Lee J."/>
            <person name="Mihaltcheva S."/>
            <person name="LaButti K."/>
            <person name="Lipzen A."/>
            <person name="Waldron R."/>
            <person name="Moloney N.M."/>
            <person name="Sperisen C."/>
            <person name="Kredics L."/>
            <person name="Vagvoelgyi C."/>
            <person name="Patrignani A."/>
            <person name="Fitzpatrick D."/>
            <person name="Nagy I."/>
            <person name="Doyle S."/>
            <person name="Anderson J.B."/>
            <person name="Grigoriev I.V."/>
            <person name="Gueldener U."/>
            <person name="Muensterkoetter M."/>
            <person name="Nagy L.G."/>
        </authorList>
    </citation>
    <scope>NUCLEOTIDE SEQUENCE [LARGE SCALE GENOMIC DNA]</scope>
    <source>
        <strain evidence="7">28-4</strain>
    </source>
</reference>
<dbReference type="Gene3D" id="6.10.140.2220">
    <property type="match status" value="1"/>
</dbReference>
<dbReference type="InterPro" id="IPR002893">
    <property type="entry name" value="Znf_MYND"/>
</dbReference>
<dbReference type="Proteomes" id="UP000218334">
    <property type="component" value="Unassembled WGS sequence"/>
</dbReference>
<dbReference type="AlphaFoldDB" id="A0A2H3AX99"/>
<dbReference type="PROSITE" id="PS50865">
    <property type="entry name" value="ZF_MYND_2"/>
    <property type="match status" value="1"/>
</dbReference>
<evidence type="ECO:0000256" key="1">
    <source>
        <dbReference type="ARBA" id="ARBA00022723"/>
    </source>
</evidence>
<evidence type="ECO:0000256" key="2">
    <source>
        <dbReference type="ARBA" id="ARBA00022771"/>
    </source>
</evidence>
<gene>
    <name evidence="6" type="ORF">ARMSODRAFT_1025073</name>
</gene>
<evidence type="ECO:0000256" key="4">
    <source>
        <dbReference type="PROSITE-ProRule" id="PRU00134"/>
    </source>
</evidence>
<keyword evidence="1" id="KW-0479">Metal-binding</keyword>
<dbReference type="STRING" id="1076256.A0A2H3AX99"/>
<evidence type="ECO:0000313" key="6">
    <source>
        <dbReference type="EMBL" id="PBK62150.1"/>
    </source>
</evidence>
<keyword evidence="2 4" id="KW-0863">Zinc-finger</keyword>
<evidence type="ECO:0000256" key="3">
    <source>
        <dbReference type="ARBA" id="ARBA00022833"/>
    </source>
</evidence>
<accession>A0A2H3AX99</accession>
<keyword evidence="3" id="KW-0862">Zinc</keyword>
<feature type="domain" description="MYND-type" evidence="5">
    <location>
        <begin position="107"/>
        <end position="147"/>
    </location>
</feature>
<dbReference type="EMBL" id="KZ293469">
    <property type="protein sequence ID" value="PBK62150.1"/>
    <property type="molecule type" value="Genomic_DNA"/>
</dbReference>